<dbReference type="Proteomes" id="UP000199648">
    <property type="component" value="Unassembled WGS sequence"/>
</dbReference>
<sequence>MRNRKIKIWVLGLVLTMTMTGCAKSYYHGPESDHFDGEQFFNAGPPRDIGIRDLLRWRFTRDPPEWPESVEVTPDRPPQRIDGEQLRVSFVGHTTLLIQTRGLNILTDPVWSERASPFSWIGPRRVTPPGVAFDDLPPIDIVLVSHNHYDHLDLATLNRLWKRDRPRVIVPLGNDTIIHREHPDLRVEAYDWEDEVALSDDVHLRLAPMFHWSARSLLDRNRALWAAFLLKTPDGNIYFVGDSGWGEGRYFEDAGERFGPIRLAVLPIGDYKPRWFMSYGHMNPDEAVRAHRNIGAHHSLASHFDTFPLADTAYGEPPEDLARAREAHGVSEEALRALPPGSVWWVPPV</sequence>
<proteinExistence type="predicted"/>
<name>A0A1G5R041_9GAMM</name>
<dbReference type="PROSITE" id="PS51257">
    <property type="entry name" value="PROKAR_LIPOPROTEIN"/>
    <property type="match status" value="1"/>
</dbReference>
<feature type="domain" description="Metallo-beta-lactamase" evidence="1">
    <location>
        <begin position="104"/>
        <end position="304"/>
    </location>
</feature>
<dbReference type="GO" id="GO:0005737">
    <property type="term" value="C:cytoplasm"/>
    <property type="evidence" value="ECO:0007669"/>
    <property type="project" value="TreeGrafter"/>
</dbReference>
<keyword evidence="3" id="KW-1185">Reference proteome</keyword>
<dbReference type="EMBL" id="FMWD01000012">
    <property type="protein sequence ID" value="SCZ66851.1"/>
    <property type="molecule type" value="Genomic_DNA"/>
</dbReference>
<dbReference type="STRING" id="415747.SAMN03097708_03032"/>
<accession>A0A1G5R041</accession>
<dbReference type="SUPFAM" id="SSF56281">
    <property type="entry name" value="Metallo-hydrolase/oxidoreductase"/>
    <property type="match status" value="1"/>
</dbReference>
<dbReference type="InterPro" id="IPR036866">
    <property type="entry name" value="RibonucZ/Hydroxyglut_hydro"/>
</dbReference>
<organism evidence="2 3">
    <name type="scientific">Thiohalomonas denitrificans</name>
    <dbReference type="NCBI Taxonomy" id="415747"/>
    <lineage>
        <taxon>Bacteria</taxon>
        <taxon>Pseudomonadati</taxon>
        <taxon>Pseudomonadota</taxon>
        <taxon>Gammaproteobacteria</taxon>
        <taxon>Thiohalomonadales</taxon>
        <taxon>Thiohalomonadaceae</taxon>
        <taxon>Thiohalomonas</taxon>
    </lineage>
</organism>
<dbReference type="PANTHER" id="PTHR15032">
    <property type="entry name" value="N-ACYL-PHOSPHATIDYLETHANOLAMINE-HYDROLYZING PHOSPHOLIPASE D"/>
    <property type="match status" value="1"/>
</dbReference>
<dbReference type="AlphaFoldDB" id="A0A1G5R041"/>
<gene>
    <name evidence="2" type="ORF">SAMN03097708_03032</name>
</gene>
<dbReference type="Gene3D" id="3.60.15.10">
    <property type="entry name" value="Ribonuclease Z/Hydroxyacylglutathione hydrolase-like"/>
    <property type="match status" value="1"/>
</dbReference>
<reference evidence="2 3" key="1">
    <citation type="submission" date="2016-10" db="EMBL/GenBank/DDBJ databases">
        <authorList>
            <person name="de Groot N.N."/>
        </authorList>
    </citation>
    <scope>NUCLEOTIDE SEQUENCE [LARGE SCALE GENOMIC DNA]</scope>
    <source>
        <strain evidence="2 3">HLD2</strain>
    </source>
</reference>
<dbReference type="InterPro" id="IPR001279">
    <property type="entry name" value="Metallo-B-lactamas"/>
</dbReference>
<protein>
    <submittedName>
        <fullName evidence="2">L-ascorbate metabolism protein UlaG, beta-lactamase superfamily</fullName>
    </submittedName>
</protein>
<evidence type="ECO:0000313" key="2">
    <source>
        <dbReference type="EMBL" id="SCZ66851.1"/>
    </source>
</evidence>
<dbReference type="Pfam" id="PF12706">
    <property type="entry name" value="Lactamase_B_2"/>
    <property type="match status" value="1"/>
</dbReference>
<evidence type="ECO:0000313" key="3">
    <source>
        <dbReference type="Proteomes" id="UP000199648"/>
    </source>
</evidence>
<dbReference type="PANTHER" id="PTHR15032:SF4">
    <property type="entry name" value="N-ACYL-PHOSPHATIDYLETHANOLAMINE-HYDROLYZING PHOSPHOLIPASE D"/>
    <property type="match status" value="1"/>
</dbReference>
<evidence type="ECO:0000259" key="1">
    <source>
        <dbReference type="Pfam" id="PF12706"/>
    </source>
</evidence>